<dbReference type="GO" id="GO:0005509">
    <property type="term" value="F:calcium ion binding"/>
    <property type="evidence" value="ECO:0007669"/>
    <property type="project" value="InterPro"/>
</dbReference>
<dbReference type="PANTHER" id="PTHR10891">
    <property type="entry name" value="EF-HAND CALCIUM-BINDING DOMAIN CONTAINING PROTEIN"/>
    <property type="match status" value="1"/>
</dbReference>
<sequence length="273" mass="30174">MIYRKLRGSYPRVRNGPLMAPPFNPTTFPTLSSQPPPFTFLFLFFFFFFHILHSLQSPIMKLISINPKNLKLSPKHLFRSKKDRSLSRSDPPSFGSSSSDDSVHKPAAPSAAGSLTPTSVLPGASGDWSDVTVDVRWDLAQAFRLIDRDNDGVVSRQDLEAILTRLGASDVALMLSEVDGGAGGCITVEALMNHIGSGPESGSDPEELKEAFAVFDTDRDGRISAEELLRVFRAIGDELCTLEECRRMIEGVDKKGDGFVCFEDFSRMMELHR</sequence>
<dbReference type="InterPro" id="IPR002048">
    <property type="entry name" value="EF_hand_dom"/>
</dbReference>
<dbReference type="InterPro" id="IPR011992">
    <property type="entry name" value="EF-hand-dom_pair"/>
</dbReference>
<evidence type="ECO:0000313" key="7">
    <source>
        <dbReference type="EMBL" id="WVZ05675.1"/>
    </source>
</evidence>
<evidence type="ECO:0000259" key="6">
    <source>
        <dbReference type="PROSITE" id="PS50222"/>
    </source>
</evidence>
<feature type="transmembrane region" description="Helical" evidence="5">
    <location>
        <begin position="38"/>
        <end position="55"/>
    </location>
</feature>
<feature type="domain" description="EF-hand" evidence="6">
    <location>
        <begin position="240"/>
        <end position="273"/>
    </location>
</feature>
<feature type="domain" description="EF-hand" evidence="6">
    <location>
        <begin position="203"/>
        <end position="238"/>
    </location>
</feature>
<accession>A0AAQ3N9U8</accession>
<dbReference type="InterPro" id="IPR039647">
    <property type="entry name" value="EF_hand_pair_protein_CML-like"/>
</dbReference>
<dbReference type="FunFam" id="1.10.238.10:FF:000338">
    <property type="entry name" value="Probable calcium-binding protein CML35"/>
    <property type="match status" value="1"/>
</dbReference>
<evidence type="ECO:0000256" key="1">
    <source>
        <dbReference type="ARBA" id="ARBA00022723"/>
    </source>
</evidence>
<protein>
    <recommendedName>
        <fullName evidence="6">EF-hand domain-containing protein</fullName>
    </recommendedName>
</protein>
<dbReference type="Gene3D" id="1.10.238.10">
    <property type="entry name" value="EF-hand"/>
    <property type="match status" value="2"/>
</dbReference>
<evidence type="ECO:0000256" key="4">
    <source>
        <dbReference type="SAM" id="MobiDB-lite"/>
    </source>
</evidence>
<dbReference type="CDD" id="cd00051">
    <property type="entry name" value="EFh"/>
    <property type="match status" value="2"/>
</dbReference>
<dbReference type="PROSITE" id="PS50222">
    <property type="entry name" value="EF_HAND_2"/>
    <property type="match status" value="3"/>
</dbReference>
<feature type="compositionally biased region" description="Low complexity" evidence="4">
    <location>
        <begin position="88"/>
        <end position="100"/>
    </location>
</feature>
<keyword evidence="5" id="KW-0472">Membrane</keyword>
<reference evidence="7 8" key="1">
    <citation type="journal article" date="2023" name="Life. Sci Alliance">
        <title>Evolutionary insights into 3D genome organization and epigenetic landscape of Vigna mungo.</title>
        <authorList>
            <person name="Junaid A."/>
            <person name="Singh B."/>
            <person name="Bhatia S."/>
        </authorList>
    </citation>
    <scope>NUCLEOTIDE SEQUENCE [LARGE SCALE GENOMIC DNA]</scope>
    <source>
        <strain evidence="7">Urdbean</strain>
    </source>
</reference>
<keyword evidence="2" id="KW-0677">Repeat</keyword>
<keyword evidence="5" id="KW-1133">Transmembrane helix</keyword>
<dbReference type="Proteomes" id="UP001374535">
    <property type="component" value="Chromosome 6"/>
</dbReference>
<keyword evidence="3" id="KW-0106">Calcium</keyword>
<proteinExistence type="predicted"/>
<evidence type="ECO:0000256" key="3">
    <source>
        <dbReference type="ARBA" id="ARBA00022837"/>
    </source>
</evidence>
<evidence type="ECO:0000256" key="5">
    <source>
        <dbReference type="SAM" id="Phobius"/>
    </source>
</evidence>
<dbReference type="SUPFAM" id="SSF47473">
    <property type="entry name" value="EF-hand"/>
    <property type="match status" value="1"/>
</dbReference>
<name>A0AAQ3N9U8_VIGMU</name>
<dbReference type="AlphaFoldDB" id="A0AAQ3N9U8"/>
<dbReference type="SMART" id="SM00054">
    <property type="entry name" value="EFh"/>
    <property type="match status" value="3"/>
</dbReference>
<keyword evidence="1" id="KW-0479">Metal-binding</keyword>
<keyword evidence="5" id="KW-0812">Transmembrane</keyword>
<dbReference type="PROSITE" id="PS00018">
    <property type="entry name" value="EF_HAND_1"/>
    <property type="match status" value="2"/>
</dbReference>
<dbReference type="InterPro" id="IPR018247">
    <property type="entry name" value="EF_Hand_1_Ca_BS"/>
</dbReference>
<gene>
    <name evidence="7" type="ORF">V8G54_019021</name>
</gene>
<dbReference type="Pfam" id="PF13405">
    <property type="entry name" value="EF-hand_6"/>
    <property type="match status" value="1"/>
</dbReference>
<organism evidence="7 8">
    <name type="scientific">Vigna mungo</name>
    <name type="common">Black gram</name>
    <name type="synonym">Phaseolus mungo</name>
    <dbReference type="NCBI Taxonomy" id="3915"/>
    <lineage>
        <taxon>Eukaryota</taxon>
        <taxon>Viridiplantae</taxon>
        <taxon>Streptophyta</taxon>
        <taxon>Embryophyta</taxon>
        <taxon>Tracheophyta</taxon>
        <taxon>Spermatophyta</taxon>
        <taxon>Magnoliopsida</taxon>
        <taxon>eudicotyledons</taxon>
        <taxon>Gunneridae</taxon>
        <taxon>Pentapetalae</taxon>
        <taxon>rosids</taxon>
        <taxon>fabids</taxon>
        <taxon>Fabales</taxon>
        <taxon>Fabaceae</taxon>
        <taxon>Papilionoideae</taxon>
        <taxon>50 kb inversion clade</taxon>
        <taxon>NPAAA clade</taxon>
        <taxon>indigoferoid/millettioid clade</taxon>
        <taxon>Phaseoleae</taxon>
        <taxon>Vigna</taxon>
    </lineage>
</organism>
<evidence type="ECO:0000313" key="8">
    <source>
        <dbReference type="Proteomes" id="UP001374535"/>
    </source>
</evidence>
<feature type="domain" description="EF-hand" evidence="6">
    <location>
        <begin position="138"/>
        <end position="169"/>
    </location>
</feature>
<dbReference type="EMBL" id="CP144695">
    <property type="protein sequence ID" value="WVZ05675.1"/>
    <property type="molecule type" value="Genomic_DNA"/>
</dbReference>
<keyword evidence="8" id="KW-1185">Reference proteome</keyword>
<evidence type="ECO:0000256" key="2">
    <source>
        <dbReference type="ARBA" id="ARBA00022737"/>
    </source>
</evidence>
<feature type="region of interest" description="Disordered" evidence="4">
    <location>
        <begin position="81"/>
        <end position="119"/>
    </location>
</feature>
<dbReference type="Pfam" id="PF13499">
    <property type="entry name" value="EF-hand_7"/>
    <property type="match status" value="1"/>
</dbReference>